<proteinExistence type="predicted"/>
<gene>
    <name evidence="1" type="ORF">GYA93_15800</name>
</gene>
<dbReference type="AlphaFoldDB" id="A0A7K3LSE9"/>
<name>A0A7K3LSE9_9ACTN</name>
<dbReference type="EMBL" id="JAADZU010000054">
    <property type="protein sequence ID" value="NDK91036.1"/>
    <property type="molecule type" value="Genomic_DNA"/>
</dbReference>
<reference evidence="1 2" key="1">
    <citation type="submission" date="2020-01" db="EMBL/GenBank/DDBJ databases">
        <title>Investigation of new actinobacteria for the biodesulphurisation of diesel fuel.</title>
        <authorList>
            <person name="Athi Narayanan S.M."/>
        </authorList>
    </citation>
    <scope>NUCLEOTIDE SEQUENCE [LARGE SCALE GENOMIC DNA]</scope>
    <source>
        <strain evidence="1 2">213E</strain>
    </source>
</reference>
<keyword evidence="2" id="KW-1185">Reference proteome</keyword>
<organism evidence="1 2">
    <name type="scientific">Gordonia desulfuricans</name>
    <dbReference type="NCBI Taxonomy" id="89051"/>
    <lineage>
        <taxon>Bacteria</taxon>
        <taxon>Bacillati</taxon>
        <taxon>Actinomycetota</taxon>
        <taxon>Actinomycetes</taxon>
        <taxon>Mycobacteriales</taxon>
        <taxon>Gordoniaceae</taxon>
        <taxon>Gordonia</taxon>
    </lineage>
</organism>
<comment type="caution">
    <text evidence="1">The sequence shown here is derived from an EMBL/GenBank/DDBJ whole genome shotgun (WGS) entry which is preliminary data.</text>
</comment>
<dbReference type="Proteomes" id="UP000466307">
    <property type="component" value="Unassembled WGS sequence"/>
</dbReference>
<evidence type="ECO:0000313" key="1">
    <source>
        <dbReference type="EMBL" id="NDK91036.1"/>
    </source>
</evidence>
<sequence>MATVNPNASHIWDETEVYLIPPSAVVGDIEDLVPASVNDELDAIIDDHFLGLIDASTGVGVAPEIEITHYDGFGHSRYRSKAKKGAVTTTVNAYEENDVTRSLSLAGSTSGKWGAPRSQYRHAVYVSRDETPDGTWVRILITIKPALIENSAHGGMVEGEQEAREFTVHHANDPNGDVFFVVEGFEGVGAATRNWTATVTGTPTGGTFTLTYKGKTTAGIAYNAAPSAVKSALVALDDGYDASDWTVGGSAGAYTIAAPTEGVLTANGASLTGGTTPGVTVAAA</sequence>
<evidence type="ECO:0000313" key="2">
    <source>
        <dbReference type="Proteomes" id="UP000466307"/>
    </source>
</evidence>
<dbReference type="RefSeq" id="WP_059036639.1">
    <property type="nucleotide sequence ID" value="NZ_JAADZU010000054.1"/>
</dbReference>
<accession>A0A7K3LSE9</accession>
<protein>
    <submittedName>
        <fullName evidence="1">Uncharacterized protein</fullName>
    </submittedName>
</protein>